<keyword evidence="3" id="KW-1185">Reference proteome</keyword>
<keyword evidence="1" id="KW-0472">Membrane</keyword>
<keyword evidence="1" id="KW-0812">Transmembrane</keyword>
<keyword evidence="1" id="KW-1133">Transmembrane helix</keyword>
<evidence type="ECO:0000256" key="1">
    <source>
        <dbReference type="SAM" id="Phobius"/>
    </source>
</evidence>
<name>A0AAD8P6U5_TARER</name>
<reference evidence="2" key="1">
    <citation type="journal article" date="2023" name="bioRxiv">
        <title>Improved chromosome-level genome assembly for marigold (Tagetes erecta).</title>
        <authorList>
            <person name="Jiang F."/>
            <person name="Yuan L."/>
            <person name="Wang S."/>
            <person name="Wang H."/>
            <person name="Xu D."/>
            <person name="Wang A."/>
            <person name="Fan W."/>
        </authorList>
    </citation>
    <scope>NUCLEOTIDE SEQUENCE</scope>
    <source>
        <strain evidence="2">WSJ</strain>
        <tissue evidence="2">Leaf</tissue>
    </source>
</reference>
<proteinExistence type="predicted"/>
<feature type="transmembrane region" description="Helical" evidence="1">
    <location>
        <begin position="50"/>
        <end position="69"/>
    </location>
</feature>
<sequence>MTCFECLVCAQLFYKKKTLPIKNPHIPSSSISLSFSVLLTHTHTYCENHCVCFLTTDLGFLFFIYVHLLNKQIDLQSICFILIIGLICITSCLGSRSEPRAVAEEGESSAGP</sequence>
<organism evidence="2 3">
    <name type="scientific">Tagetes erecta</name>
    <name type="common">African marigold</name>
    <dbReference type="NCBI Taxonomy" id="13708"/>
    <lineage>
        <taxon>Eukaryota</taxon>
        <taxon>Viridiplantae</taxon>
        <taxon>Streptophyta</taxon>
        <taxon>Embryophyta</taxon>
        <taxon>Tracheophyta</taxon>
        <taxon>Spermatophyta</taxon>
        <taxon>Magnoliopsida</taxon>
        <taxon>eudicotyledons</taxon>
        <taxon>Gunneridae</taxon>
        <taxon>Pentapetalae</taxon>
        <taxon>asterids</taxon>
        <taxon>campanulids</taxon>
        <taxon>Asterales</taxon>
        <taxon>Asteraceae</taxon>
        <taxon>Asteroideae</taxon>
        <taxon>Heliantheae alliance</taxon>
        <taxon>Tageteae</taxon>
        <taxon>Tagetes</taxon>
    </lineage>
</organism>
<gene>
    <name evidence="2" type="ORF">QVD17_01507</name>
</gene>
<accession>A0AAD8P6U5</accession>
<dbReference type="Proteomes" id="UP001229421">
    <property type="component" value="Unassembled WGS sequence"/>
</dbReference>
<feature type="transmembrane region" description="Helical" evidence="1">
    <location>
        <begin position="75"/>
        <end position="94"/>
    </location>
</feature>
<dbReference type="EMBL" id="JAUHHV010000001">
    <property type="protein sequence ID" value="KAK1435738.1"/>
    <property type="molecule type" value="Genomic_DNA"/>
</dbReference>
<comment type="caution">
    <text evidence="2">The sequence shown here is derived from an EMBL/GenBank/DDBJ whole genome shotgun (WGS) entry which is preliminary data.</text>
</comment>
<evidence type="ECO:0000313" key="3">
    <source>
        <dbReference type="Proteomes" id="UP001229421"/>
    </source>
</evidence>
<evidence type="ECO:0000313" key="2">
    <source>
        <dbReference type="EMBL" id="KAK1435738.1"/>
    </source>
</evidence>
<protein>
    <submittedName>
        <fullName evidence="2">Uncharacterized protein</fullName>
    </submittedName>
</protein>
<dbReference type="AlphaFoldDB" id="A0AAD8P6U5"/>